<feature type="region of interest" description="Disordered" evidence="1">
    <location>
        <begin position="1"/>
        <end position="42"/>
    </location>
</feature>
<proteinExistence type="predicted"/>
<protein>
    <submittedName>
        <fullName evidence="2">Uncharacterized protein</fullName>
    </submittedName>
</protein>
<feature type="compositionally biased region" description="Polar residues" evidence="1">
    <location>
        <begin position="92"/>
        <end position="104"/>
    </location>
</feature>
<dbReference type="EMBL" id="QJJU01000028">
    <property type="protein sequence ID" value="PXX01577.1"/>
    <property type="molecule type" value="Genomic_DNA"/>
</dbReference>
<name>A0A318H821_9MYCO</name>
<evidence type="ECO:0000256" key="1">
    <source>
        <dbReference type="SAM" id="MobiDB-lite"/>
    </source>
</evidence>
<dbReference type="AlphaFoldDB" id="A0A318H821"/>
<sequence>MTEPPEIQVMPRSPGADLEASSRRGDCSQRSSSCPVSSTAPATGNLTASAGLIIQMDVDAEVAEVLCPPPARGRMRRRQCGRPLRLIANPCPRSSRSVRKSVQASPDWLRRGRPPNNPTVDQSANITTTKEPRRPVFYTATGTRPSYLVITSKAIQFPNPVSESQLRCRMDVGSDINVKIIRLLKSCHLWPQQC</sequence>
<evidence type="ECO:0000313" key="3">
    <source>
        <dbReference type="Proteomes" id="UP000247781"/>
    </source>
</evidence>
<reference evidence="2 3" key="2">
    <citation type="submission" date="2018-06" db="EMBL/GenBank/DDBJ databases">
        <title>Sequencing of bacterial isolates from soil warming experiment in Harvard Forest, Massachusetts, USA.</title>
        <authorList>
            <person name="Deangelis K.PhD."/>
        </authorList>
    </citation>
    <scope>NUCLEOTIDE SEQUENCE [LARGE SCALE GENOMIC DNA]</scope>
    <source>
        <strain evidence="2 3">GAS496</strain>
    </source>
</reference>
<feature type="compositionally biased region" description="Low complexity" evidence="1">
    <location>
        <begin position="28"/>
        <end position="38"/>
    </location>
</feature>
<dbReference type="Proteomes" id="UP000247781">
    <property type="component" value="Unassembled WGS sequence"/>
</dbReference>
<feature type="region of interest" description="Disordered" evidence="1">
    <location>
        <begin position="91"/>
        <end position="124"/>
    </location>
</feature>
<evidence type="ECO:0000313" key="2">
    <source>
        <dbReference type="EMBL" id="PXX01577.1"/>
    </source>
</evidence>
<gene>
    <name evidence="2" type="ORF">C8E89_12863</name>
</gene>
<organism evidence="2 3">
    <name type="scientific">Mycolicibacterium moriokaense</name>
    <dbReference type="NCBI Taxonomy" id="39691"/>
    <lineage>
        <taxon>Bacteria</taxon>
        <taxon>Bacillati</taxon>
        <taxon>Actinomycetota</taxon>
        <taxon>Actinomycetes</taxon>
        <taxon>Mycobacteriales</taxon>
        <taxon>Mycobacteriaceae</taxon>
        <taxon>Mycolicibacterium</taxon>
    </lineage>
</organism>
<reference evidence="3" key="1">
    <citation type="submission" date="2018-05" db="EMBL/GenBank/DDBJ databases">
        <authorList>
            <person name="Deangelis K."/>
            <person name="Huntemann M."/>
            <person name="Clum A."/>
            <person name="Pillay M."/>
            <person name="Palaniappan K."/>
            <person name="Varghese N."/>
            <person name="Mikhailova N."/>
            <person name="Stamatis D."/>
            <person name="Reddy T."/>
            <person name="Daum C."/>
            <person name="Shapiro N."/>
            <person name="Ivanova N."/>
            <person name="Kyrpides N."/>
            <person name="Woyke T."/>
        </authorList>
    </citation>
    <scope>NUCLEOTIDE SEQUENCE [LARGE SCALE GENOMIC DNA]</scope>
    <source>
        <strain evidence="3">GAS496</strain>
    </source>
</reference>
<keyword evidence="3" id="KW-1185">Reference proteome</keyword>
<comment type="caution">
    <text evidence="2">The sequence shown here is derived from an EMBL/GenBank/DDBJ whole genome shotgun (WGS) entry which is preliminary data.</text>
</comment>
<accession>A0A318H821</accession>